<name>X1R630_9ZZZZ</name>
<evidence type="ECO:0000313" key="1">
    <source>
        <dbReference type="EMBL" id="GAI62466.1"/>
    </source>
</evidence>
<sequence length="147" mass="17487">MAKPSKEFLEEYYSKDRQDFIDNNFFELQNILVEIRKIQKRFKTQDDASSPLSFELTLMLNPERYEKAKAIVNKRIGQNFKAQQDFINNNFFELQNILVEIRKIQKRFKTQHDALSPLSFEIMLILSYKFDEKTESFIDSTIGVNSN</sequence>
<organism evidence="1">
    <name type="scientific">marine sediment metagenome</name>
    <dbReference type="NCBI Taxonomy" id="412755"/>
    <lineage>
        <taxon>unclassified sequences</taxon>
        <taxon>metagenomes</taxon>
        <taxon>ecological metagenomes</taxon>
    </lineage>
</organism>
<accession>X1R630</accession>
<gene>
    <name evidence="1" type="ORF">S12H4_01509</name>
</gene>
<dbReference type="AlphaFoldDB" id="X1R630"/>
<dbReference type="EMBL" id="BARW01000306">
    <property type="protein sequence ID" value="GAI62466.1"/>
    <property type="molecule type" value="Genomic_DNA"/>
</dbReference>
<protein>
    <submittedName>
        <fullName evidence="1">Uncharacterized protein</fullName>
    </submittedName>
</protein>
<reference evidence="1" key="1">
    <citation type="journal article" date="2014" name="Front. Microbiol.">
        <title>High frequency of phylogenetically diverse reductive dehalogenase-homologous genes in deep subseafloor sedimentary metagenomes.</title>
        <authorList>
            <person name="Kawai M."/>
            <person name="Futagami T."/>
            <person name="Toyoda A."/>
            <person name="Takaki Y."/>
            <person name="Nishi S."/>
            <person name="Hori S."/>
            <person name="Arai W."/>
            <person name="Tsubouchi T."/>
            <person name="Morono Y."/>
            <person name="Uchiyama I."/>
            <person name="Ito T."/>
            <person name="Fujiyama A."/>
            <person name="Inagaki F."/>
            <person name="Takami H."/>
        </authorList>
    </citation>
    <scope>NUCLEOTIDE SEQUENCE</scope>
    <source>
        <strain evidence="1">Expedition CK06-06</strain>
    </source>
</reference>
<comment type="caution">
    <text evidence="1">The sequence shown here is derived from an EMBL/GenBank/DDBJ whole genome shotgun (WGS) entry which is preliminary data.</text>
</comment>
<proteinExistence type="predicted"/>